<protein>
    <submittedName>
        <fullName evidence="2">Transcriptional regulator</fullName>
    </submittedName>
</protein>
<dbReference type="STRING" id="1472378.AU381_17335"/>
<organism evidence="2 3">
    <name type="scientific">Sinorhizobium glycinis</name>
    <dbReference type="NCBI Taxonomy" id="1472378"/>
    <lineage>
        <taxon>Bacteria</taxon>
        <taxon>Pseudomonadati</taxon>
        <taxon>Pseudomonadota</taxon>
        <taxon>Alphaproteobacteria</taxon>
        <taxon>Hyphomicrobiales</taxon>
        <taxon>Rhizobiaceae</taxon>
        <taxon>Sinorhizobium/Ensifer group</taxon>
        <taxon>Sinorhizobium</taxon>
    </lineage>
</organism>
<feature type="domain" description="Antitoxin Xre/MbcA/ParS-like toxin-binding" evidence="1">
    <location>
        <begin position="71"/>
        <end position="120"/>
    </location>
</feature>
<dbReference type="RefSeq" id="WP_064243514.1">
    <property type="nucleotide sequence ID" value="NZ_LPUX01000064.1"/>
</dbReference>
<keyword evidence="3" id="KW-1185">Reference proteome</keyword>
<sequence length="123" mass="13186">MMAVDFQIPAARFGDDHSRFLSARLVADRLGVTLAELAKLIGVARNTLTAKSGARKVDSALSKVVRILAMASEMAGDEARAVIWFKHQPIPGWAGKTAYDLVGEGKADKVLAYLEAIRAGVYA</sequence>
<evidence type="ECO:0000313" key="2">
    <source>
        <dbReference type="EMBL" id="OAP36287.1"/>
    </source>
</evidence>
<proteinExistence type="predicted"/>
<evidence type="ECO:0000259" key="1">
    <source>
        <dbReference type="Pfam" id="PF09722"/>
    </source>
</evidence>
<dbReference type="Proteomes" id="UP000094025">
    <property type="component" value="Unassembled WGS sequence"/>
</dbReference>
<dbReference type="EMBL" id="LPUX01000064">
    <property type="protein sequence ID" value="OAP36287.1"/>
    <property type="molecule type" value="Genomic_DNA"/>
</dbReference>
<dbReference type="AlphaFoldDB" id="A0A178XM29"/>
<gene>
    <name evidence="2" type="ORF">AU381_17335</name>
</gene>
<name>A0A178XM29_9HYPH</name>
<dbReference type="InterPro" id="IPR024467">
    <property type="entry name" value="Xre/MbcA/ParS-like_toxin-bd"/>
</dbReference>
<dbReference type="Pfam" id="PF09722">
    <property type="entry name" value="Xre_MbcA_ParS_C"/>
    <property type="match status" value="1"/>
</dbReference>
<evidence type="ECO:0000313" key="3">
    <source>
        <dbReference type="Proteomes" id="UP000094025"/>
    </source>
</evidence>
<accession>A0A178XM29</accession>
<comment type="caution">
    <text evidence="2">The sequence shown here is derived from an EMBL/GenBank/DDBJ whole genome shotgun (WGS) entry which is preliminary data.</text>
</comment>
<reference evidence="2 3" key="1">
    <citation type="journal article" date="2016" name="Int. J. Syst. Evol. Microbiol.">
        <title>Ensifer glycinis sp. nov., an novel rhizobial species associated with Glycine spp.</title>
        <authorList>
            <person name="Yan H."/>
            <person name="Yan J."/>
            <person name="Sui X.H."/>
            <person name="Wang E.T."/>
            <person name="Chen W.X."/>
            <person name="Zhang X.X."/>
            <person name="Chen W.F."/>
        </authorList>
    </citation>
    <scope>NUCLEOTIDE SEQUENCE [LARGE SCALE GENOMIC DNA]</scope>
    <source>
        <strain evidence="2 3">CCBAU 23380</strain>
    </source>
</reference>
<dbReference type="OrthoDB" id="582619at2"/>